<comment type="caution">
    <text evidence="2">The sequence shown here is derived from an EMBL/GenBank/DDBJ whole genome shotgun (WGS) entry which is preliminary data.</text>
</comment>
<name>A0AAX6FGC8_IRIPA</name>
<reference evidence="2" key="1">
    <citation type="journal article" date="2023" name="GigaByte">
        <title>Genome assembly of the bearded iris, Iris pallida Lam.</title>
        <authorList>
            <person name="Bruccoleri R.E."/>
            <person name="Oakeley E.J."/>
            <person name="Faust A.M.E."/>
            <person name="Altorfer M."/>
            <person name="Dessus-Babus S."/>
            <person name="Burckhardt D."/>
            <person name="Oertli M."/>
            <person name="Naumann U."/>
            <person name="Petersen F."/>
            <person name="Wong J."/>
        </authorList>
    </citation>
    <scope>NUCLEOTIDE SEQUENCE</scope>
    <source>
        <strain evidence="2">GSM-AAB239-AS_SAM_17_03QT</strain>
    </source>
</reference>
<feature type="compositionally biased region" description="Basic residues" evidence="1">
    <location>
        <begin position="77"/>
        <end position="88"/>
    </location>
</feature>
<keyword evidence="2" id="KW-0675">Receptor</keyword>
<sequence>MYTCYSLNKNSQHHNTLSFPSHRRTPVAEPHNPSATTPTVGDDPSRCLLHPWPPPHPDHHPRHHYHPKNPPTQPINKRGRSVSVHHHSRVRTRCVRVPFYSTILHYTIRVVSNKPGHDTVARSPANHLHGRRLPIEPDTITHRSPSQISPET</sequence>
<dbReference type="GO" id="GO:0016301">
    <property type="term" value="F:kinase activity"/>
    <property type="evidence" value="ECO:0007669"/>
    <property type="project" value="UniProtKB-KW"/>
</dbReference>
<proteinExistence type="predicted"/>
<dbReference type="AlphaFoldDB" id="A0AAX6FGC8"/>
<evidence type="ECO:0000313" key="3">
    <source>
        <dbReference type="Proteomes" id="UP001140949"/>
    </source>
</evidence>
<evidence type="ECO:0000313" key="2">
    <source>
        <dbReference type="EMBL" id="KAJ6815369.1"/>
    </source>
</evidence>
<feature type="compositionally biased region" description="Polar residues" evidence="1">
    <location>
        <begin position="142"/>
        <end position="152"/>
    </location>
</feature>
<keyword evidence="2" id="KW-0808">Transferase</keyword>
<keyword evidence="3" id="KW-1185">Reference proteome</keyword>
<feature type="region of interest" description="Disordered" evidence="1">
    <location>
        <begin position="1"/>
        <end position="88"/>
    </location>
</feature>
<dbReference type="Proteomes" id="UP001140949">
    <property type="component" value="Unassembled WGS sequence"/>
</dbReference>
<keyword evidence="2" id="KW-0418">Kinase</keyword>
<feature type="region of interest" description="Disordered" evidence="1">
    <location>
        <begin position="121"/>
        <end position="152"/>
    </location>
</feature>
<accession>A0AAX6FGC8</accession>
<dbReference type="EMBL" id="JANAVB010028974">
    <property type="protein sequence ID" value="KAJ6815369.1"/>
    <property type="molecule type" value="Genomic_DNA"/>
</dbReference>
<feature type="compositionally biased region" description="Polar residues" evidence="1">
    <location>
        <begin position="1"/>
        <end position="19"/>
    </location>
</feature>
<evidence type="ECO:0000256" key="1">
    <source>
        <dbReference type="SAM" id="MobiDB-lite"/>
    </source>
</evidence>
<reference evidence="2" key="2">
    <citation type="submission" date="2023-04" db="EMBL/GenBank/DDBJ databases">
        <authorList>
            <person name="Bruccoleri R.E."/>
            <person name="Oakeley E.J."/>
            <person name="Faust A.-M."/>
            <person name="Dessus-Babus S."/>
            <person name="Altorfer M."/>
            <person name="Burckhardt D."/>
            <person name="Oertli M."/>
            <person name="Naumann U."/>
            <person name="Petersen F."/>
            <person name="Wong J."/>
        </authorList>
    </citation>
    <scope>NUCLEOTIDE SEQUENCE</scope>
    <source>
        <strain evidence="2">GSM-AAB239-AS_SAM_17_03QT</strain>
        <tissue evidence="2">Leaf</tissue>
    </source>
</reference>
<protein>
    <submittedName>
        <fullName evidence="2">Proline-rich receptor-like protein kinase PERK3</fullName>
    </submittedName>
</protein>
<gene>
    <name evidence="2" type="ORF">M6B38_134500</name>
</gene>
<organism evidence="2 3">
    <name type="scientific">Iris pallida</name>
    <name type="common">Sweet iris</name>
    <dbReference type="NCBI Taxonomy" id="29817"/>
    <lineage>
        <taxon>Eukaryota</taxon>
        <taxon>Viridiplantae</taxon>
        <taxon>Streptophyta</taxon>
        <taxon>Embryophyta</taxon>
        <taxon>Tracheophyta</taxon>
        <taxon>Spermatophyta</taxon>
        <taxon>Magnoliopsida</taxon>
        <taxon>Liliopsida</taxon>
        <taxon>Asparagales</taxon>
        <taxon>Iridaceae</taxon>
        <taxon>Iridoideae</taxon>
        <taxon>Irideae</taxon>
        <taxon>Iris</taxon>
    </lineage>
</organism>